<dbReference type="SUPFAM" id="SSF141255">
    <property type="entry name" value="YccV-like"/>
    <property type="match status" value="1"/>
</dbReference>
<evidence type="ECO:0000313" key="4">
    <source>
        <dbReference type="Proteomes" id="UP000245252"/>
    </source>
</evidence>
<dbReference type="GO" id="GO:0003677">
    <property type="term" value="F:DNA binding"/>
    <property type="evidence" value="ECO:0007669"/>
    <property type="project" value="UniProtKB-UniRule"/>
</dbReference>
<keyword evidence="4" id="KW-1185">Reference proteome</keyword>
<dbReference type="PANTHER" id="PTHR48439:SF1">
    <property type="entry name" value="HEMIMETHYLATED DNA-BINDING DOMAIN-CONTAINING PROTEIN"/>
    <property type="match status" value="1"/>
</dbReference>
<dbReference type="InterPro" id="IPR011722">
    <property type="entry name" value="Hemimethylated_DNA-bd_dom"/>
</dbReference>
<comment type="caution">
    <text evidence="3">The sequence shown here is derived from an EMBL/GenBank/DDBJ whole genome shotgun (WGS) entry which is preliminary data.</text>
</comment>
<dbReference type="NCBIfam" id="TIGR02097">
    <property type="entry name" value="yccV"/>
    <property type="match status" value="1"/>
</dbReference>
<dbReference type="Pfam" id="PF08755">
    <property type="entry name" value="YccV-like"/>
    <property type="match status" value="1"/>
</dbReference>
<dbReference type="PANTHER" id="PTHR48439">
    <property type="entry name" value="HEMIMETHYLATED DNA-BINDING DOMAIN-CONTAINING PROTEIN"/>
    <property type="match status" value="1"/>
</dbReference>
<gene>
    <name evidence="3" type="primary">hspQ</name>
    <name evidence="3" type="ORF">DEM27_08460</name>
</gene>
<dbReference type="OrthoDB" id="9797680at2"/>
<dbReference type="InterPro" id="IPR053189">
    <property type="entry name" value="Clp_protease_adapter_ClpF"/>
</dbReference>
<evidence type="ECO:0000256" key="1">
    <source>
        <dbReference type="NCBIfam" id="TIGR02097"/>
    </source>
</evidence>
<organism evidence="3 4">
    <name type="scientific">Metarhizobium album</name>
    <dbReference type="NCBI Taxonomy" id="2182425"/>
    <lineage>
        <taxon>Bacteria</taxon>
        <taxon>Pseudomonadati</taxon>
        <taxon>Pseudomonadota</taxon>
        <taxon>Alphaproteobacteria</taxon>
        <taxon>Hyphomicrobiales</taxon>
        <taxon>Rhizobiaceae</taxon>
        <taxon>Metarhizobium</taxon>
    </lineage>
</organism>
<sequence length="109" mass="12628">MKQSNAKFSIGEVVRHRIFPFRGVVFDVDPEFSNTEEWWNAIPAEIRPSKDQPFYHLLAENDETEYVAYVSEQNLVADESGLPLRNPQIGQIFEKGQAGQYRPKYNISH</sequence>
<keyword evidence="3" id="KW-0346">Stress response</keyword>
<protein>
    <recommendedName>
        <fullName evidence="1">Heat shock protein HspQ</fullName>
    </recommendedName>
</protein>
<dbReference type="RefSeq" id="WP_109457795.1">
    <property type="nucleotide sequence ID" value="NZ_QFBC01000003.1"/>
</dbReference>
<dbReference type="AlphaFoldDB" id="A0A2U2DT80"/>
<accession>A0A2U2DT80</accession>
<reference evidence="3 4" key="1">
    <citation type="submission" date="2018-05" db="EMBL/GenBank/DDBJ databases">
        <title>The draft genome of strain NS-104.</title>
        <authorList>
            <person name="Hang P."/>
            <person name="Jiang J."/>
        </authorList>
    </citation>
    <scope>NUCLEOTIDE SEQUENCE [LARGE SCALE GENOMIC DNA]</scope>
    <source>
        <strain evidence="3 4">NS-104</strain>
    </source>
</reference>
<name>A0A2U2DT80_9HYPH</name>
<dbReference type="EMBL" id="QFBC01000003">
    <property type="protein sequence ID" value="PWE56419.1"/>
    <property type="molecule type" value="Genomic_DNA"/>
</dbReference>
<feature type="domain" description="Hemimethylated DNA-binding" evidence="2">
    <location>
        <begin position="5"/>
        <end position="104"/>
    </location>
</feature>
<evidence type="ECO:0000313" key="3">
    <source>
        <dbReference type="EMBL" id="PWE56419.1"/>
    </source>
</evidence>
<dbReference type="Gene3D" id="2.30.30.390">
    <property type="entry name" value="Hemimethylated DNA-binding domain"/>
    <property type="match status" value="1"/>
</dbReference>
<proteinExistence type="predicted"/>
<evidence type="ECO:0000259" key="2">
    <source>
        <dbReference type="SMART" id="SM00992"/>
    </source>
</evidence>
<dbReference type="Proteomes" id="UP000245252">
    <property type="component" value="Unassembled WGS sequence"/>
</dbReference>
<dbReference type="SMART" id="SM00992">
    <property type="entry name" value="YccV-like"/>
    <property type="match status" value="1"/>
</dbReference>
<dbReference type="InterPro" id="IPR036623">
    <property type="entry name" value="Hemimethylated_DNA-bd_sf"/>
</dbReference>